<name>A0AAW2VV05_9LAMI</name>
<protein>
    <submittedName>
        <fullName evidence="2">Uncharacterized protein</fullName>
    </submittedName>
</protein>
<gene>
    <name evidence="2" type="ORF">Slati_2643600</name>
</gene>
<reference evidence="2" key="2">
    <citation type="journal article" date="2024" name="Plant">
        <title>Genomic evolution and insights into agronomic trait innovations of Sesamum species.</title>
        <authorList>
            <person name="Miao H."/>
            <person name="Wang L."/>
            <person name="Qu L."/>
            <person name="Liu H."/>
            <person name="Sun Y."/>
            <person name="Le M."/>
            <person name="Wang Q."/>
            <person name="Wei S."/>
            <person name="Zheng Y."/>
            <person name="Lin W."/>
            <person name="Duan Y."/>
            <person name="Cao H."/>
            <person name="Xiong S."/>
            <person name="Wang X."/>
            <person name="Wei L."/>
            <person name="Li C."/>
            <person name="Ma Q."/>
            <person name="Ju M."/>
            <person name="Zhao R."/>
            <person name="Li G."/>
            <person name="Mu C."/>
            <person name="Tian Q."/>
            <person name="Mei H."/>
            <person name="Zhang T."/>
            <person name="Gao T."/>
            <person name="Zhang H."/>
        </authorList>
    </citation>
    <scope>NUCLEOTIDE SEQUENCE</scope>
    <source>
        <strain evidence="2">KEN1</strain>
    </source>
</reference>
<reference evidence="2" key="1">
    <citation type="submission" date="2020-06" db="EMBL/GenBank/DDBJ databases">
        <authorList>
            <person name="Li T."/>
            <person name="Hu X."/>
            <person name="Zhang T."/>
            <person name="Song X."/>
            <person name="Zhang H."/>
            <person name="Dai N."/>
            <person name="Sheng W."/>
            <person name="Hou X."/>
            <person name="Wei L."/>
        </authorList>
    </citation>
    <scope>NUCLEOTIDE SEQUENCE</scope>
    <source>
        <strain evidence="2">KEN1</strain>
        <tissue evidence="2">Leaf</tissue>
    </source>
</reference>
<accession>A0AAW2VV05</accession>
<dbReference type="EMBL" id="JACGWN010000009">
    <property type="protein sequence ID" value="KAL0433093.1"/>
    <property type="molecule type" value="Genomic_DNA"/>
</dbReference>
<comment type="caution">
    <text evidence="2">The sequence shown here is derived from an EMBL/GenBank/DDBJ whole genome shotgun (WGS) entry which is preliminary data.</text>
</comment>
<organism evidence="2">
    <name type="scientific">Sesamum latifolium</name>
    <dbReference type="NCBI Taxonomy" id="2727402"/>
    <lineage>
        <taxon>Eukaryota</taxon>
        <taxon>Viridiplantae</taxon>
        <taxon>Streptophyta</taxon>
        <taxon>Embryophyta</taxon>
        <taxon>Tracheophyta</taxon>
        <taxon>Spermatophyta</taxon>
        <taxon>Magnoliopsida</taxon>
        <taxon>eudicotyledons</taxon>
        <taxon>Gunneridae</taxon>
        <taxon>Pentapetalae</taxon>
        <taxon>asterids</taxon>
        <taxon>lamiids</taxon>
        <taxon>Lamiales</taxon>
        <taxon>Pedaliaceae</taxon>
        <taxon>Sesamum</taxon>
    </lineage>
</organism>
<dbReference type="AlphaFoldDB" id="A0AAW2VV05"/>
<feature type="compositionally biased region" description="Pro residues" evidence="1">
    <location>
        <begin position="57"/>
        <end position="68"/>
    </location>
</feature>
<evidence type="ECO:0000313" key="2">
    <source>
        <dbReference type="EMBL" id="KAL0433093.1"/>
    </source>
</evidence>
<feature type="region of interest" description="Disordered" evidence="1">
    <location>
        <begin position="52"/>
        <end position="75"/>
    </location>
</feature>
<sequence length="172" mass="19107">MQTRSQSQSDFQQLHDSISSLLTVVQDIKATIDNRHDHTSAAIAALQQQLSNTNSASPPPLISAPPSPSHVLSDTLPKPPKLQLQLFDGTNALDWVFQADQFFQFYSIPLEQHLKRVGCYMSGDALGGLNRCTPMACFPFDTLSYRRWSKVLGLLFMKTIAKLSSNSARRAQ</sequence>
<proteinExistence type="predicted"/>
<evidence type="ECO:0000256" key="1">
    <source>
        <dbReference type="SAM" id="MobiDB-lite"/>
    </source>
</evidence>